<feature type="domain" description="NrS-1 polymerase-like HBD" evidence="3">
    <location>
        <begin position="244"/>
        <end position="309"/>
    </location>
</feature>
<dbReference type="AlphaFoldDB" id="A0A643JVU5"/>
<reference evidence="4" key="1">
    <citation type="submission" date="2019-09" db="EMBL/GenBank/DDBJ databases">
        <title>Genomic analysis of Haloferax sp. CBA1149.</title>
        <authorList>
            <person name="Roh S.W."/>
        </authorList>
    </citation>
    <scope>NUCLEOTIDE SEQUENCE</scope>
    <source>
        <strain evidence="4">CBA1149</strain>
    </source>
</reference>
<evidence type="ECO:0000256" key="2">
    <source>
        <dbReference type="SAM" id="MobiDB-lite"/>
    </source>
</evidence>
<evidence type="ECO:0000313" key="4">
    <source>
        <dbReference type="EMBL" id="KAB1186622.1"/>
    </source>
</evidence>
<keyword evidence="1" id="KW-0175">Coiled coil</keyword>
<accession>A0A643JVU5</accession>
<comment type="caution">
    <text evidence="4">The sequence shown here is derived from an EMBL/GenBank/DDBJ whole genome shotgun (WGS) entry which is preliminary data.</text>
</comment>
<feature type="compositionally biased region" description="Basic and acidic residues" evidence="2">
    <location>
        <begin position="331"/>
        <end position="347"/>
    </location>
</feature>
<evidence type="ECO:0000259" key="3">
    <source>
        <dbReference type="Pfam" id="PF22763"/>
    </source>
</evidence>
<dbReference type="RefSeq" id="WP_151134488.1">
    <property type="nucleotide sequence ID" value="NZ_VZUS01000001.1"/>
</dbReference>
<feature type="coiled-coil region" evidence="1">
    <location>
        <begin position="366"/>
        <end position="407"/>
    </location>
</feature>
<organism evidence="4">
    <name type="scientific">Haloferax sp. CBA1149</name>
    <dbReference type="NCBI Taxonomy" id="2650753"/>
    <lineage>
        <taxon>Archaea</taxon>
        <taxon>Methanobacteriati</taxon>
        <taxon>Methanobacteriota</taxon>
        <taxon>Stenosarchaea group</taxon>
        <taxon>Halobacteria</taxon>
        <taxon>Halobacteriales</taxon>
        <taxon>Haloferacaceae</taxon>
        <taxon>Haloferax</taxon>
    </lineage>
</organism>
<name>A0A643JVU5_9EURY</name>
<proteinExistence type="predicted"/>
<dbReference type="Pfam" id="PF22763">
    <property type="entry name" value="NrS1-1_pol-like_HBD"/>
    <property type="match status" value="1"/>
</dbReference>
<feature type="compositionally biased region" description="Basic residues" evidence="2">
    <location>
        <begin position="319"/>
        <end position="330"/>
    </location>
</feature>
<protein>
    <recommendedName>
        <fullName evidence="3">NrS-1 polymerase-like HBD domain-containing protein</fullName>
    </recommendedName>
</protein>
<gene>
    <name evidence="4" type="ORF">Hfx1149_00680</name>
</gene>
<feature type="region of interest" description="Disordered" evidence="2">
    <location>
        <begin position="311"/>
        <end position="353"/>
    </location>
</feature>
<dbReference type="EMBL" id="VZUS01000001">
    <property type="protein sequence ID" value="KAB1186622.1"/>
    <property type="molecule type" value="Genomic_DNA"/>
</dbReference>
<evidence type="ECO:0000256" key="1">
    <source>
        <dbReference type="SAM" id="Coils"/>
    </source>
</evidence>
<dbReference type="InterPro" id="IPR054468">
    <property type="entry name" value="NrSPol-like_HBD"/>
</dbReference>
<sequence length="421" mass="46612">MTPPLPTRDALPDDLCERAQWVGWRKQTRTGAETKVPQDVTGGYASATDAKTWTTFDEALAYAEAGNADGVGFVFTDDDPYVGIDLDKCRDSETGETEEWSQMIIDRMDSYTEVSPSGTGYHIIINGDLPPDGNRTGNLELYDQARFFTVTGERVDGPSNDIEDRTAELTALHAAYFETPDTASNSGPSKTTVGVVEPETGGQDATLTGNGLTDEDIVKRASNAANGLKFSRLWKGDAGAYDSHSEADMALSSILAFWTGGDAQQMDRLVRDSRLYREKWDEVHYADGSTYGEKTIERAIAGTTEYYDPSGFSSAVRRSTTRKGGSRKRTRERDDDAAIDGTKKEASAADVGRAARARETAHLERLNDLQTHLESVLEENERLQAELEAERERRRELEAQVAAADDTDDDGWWLVRWFRRD</sequence>